<dbReference type="GO" id="GO:0048039">
    <property type="term" value="F:ubiquinone binding"/>
    <property type="evidence" value="ECO:0007669"/>
    <property type="project" value="TreeGrafter"/>
</dbReference>
<evidence type="ECO:0000256" key="7">
    <source>
        <dbReference type="ARBA" id="ARBA00031584"/>
    </source>
</evidence>
<evidence type="ECO:0000256" key="9">
    <source>
        <dbReference type="RuleBase" id="RU000320"/>
    </source>
</evidence>
<evidence type="ECO:0000256" key="2">
    <source>
        <dbReference type="ARBA" id="ARBA00009025"/>
    </source>
</evidence>
<feature type="transmembrane region" description="Helical" evidence="10">
    <location>
        <begin position="112"/>
        <end position="130"/>
    </location>
</feature>
<dbReference type="InterPro" id="IPR010227">
    <property type="entry name" value="NADH_Q_OxRdtase_chainM/4"/>
</dbReference>
<comment type="similarity">
    <text evidence="2">Belongs to the complex I subunit 4 family.</text>
</comment>
<dbReference type="PANTHER" id="PTHR43507">
    <property type="entry name" value="NADH-UBIQUINONE OXIDOREDUCTASE CHAIN 4"/>
    <property type="match status" value="1"/>
</dbReference>
<dbReference type="GO" id="GO:0015990">
    <property type="term" value="P:electron transport coupled proton transport"/>
    <property type="evidence" value="ECO:0007669"/>
    <property type="project" value="TreeGrafter"/>
</dbReference>
<name>A0A1B4V668_9GAMM</name>
<feature type="transmembrane region" description="Helical" evidence="10">
    <location>
        <begin position="6"/>
        <end position="23"/>
    </location>
</feature>
<evidence type="ECO:0000313" key="13">
    <source>
        <dbReference type="Proteomes" id="UP000218899"/>
    </source>
</evidence>
<evidence type="ECO:0000256" key="4">
    <source>
        <dbReference type="ARBA" id="ARBA00022692"/>
    </source>
</evidence>
<dbReference type="GO" id="GO:0042773">
    <property type="term" value="P:ATP synthesis coupled electron transport"/>
    <property type="evidence" value="ECO:0007669"/>
    <property type="project" value="InterPro"/>
</dbReference>
<gene>
    <name evidence="12" type="ORF">SVA_2406</name>
</gene>
<feature type="transmembrane region" description="Helical" evidence="10">
    <location>
        <begin position="452"/>
        <end position="469"/>
    </location>
</feature>
<evidence type="ECO:0000256" key="6">
    <source>
        <dbReference type="ARBA" id="ARBA00023136"/>
    </source>
</evidence>
<dbReference type="NCBIfam" id="NF004501">
    <property type="entry name" value="PRK05846.1-5"/>
    <property type="match status" value="1"/>
</dbReference>
<feature type="transmembrane region" description="Helical" evidence="10">
    <location>
        <begin position="333"/>
        <end position="351"/>
    </location>
</feature>
<evidence type="ECO:0000313" key="12">
    <source>
        <dbReference type="EMBL" id="BAU48955.1"/>
    </source>
</evidence>
<dbReference type="KEGG" id="sva:SVA_2406"/>
<keyword evidence="5 10" id="KW-1133">Transmembrane helix</keyword>
<feature type="transmembrane region" description="Helical" evidence="10">
    <location>
        <begin position="208"/>
        <end position="232"/>
    </location>
</feature>
<keyword evidence="4 9" id="KW-0812">Transmembrane</keyword>
<dbReference type="PRINTS" id="PR01437">
    <property type="entry name" value="NUOXDRDTASE4"/>
</dbReference>
<feature type="transmembrane region" description="Helical" evidence="10">
    <location>
        <begin position="244"/>
        <end position="262"/>
    </location>
</feature>
<dbReference type="RefSeq" id="WP_096461418.1">
    <property type="nucleotide sequence ID" value="NZ_AP014936.1"/>
</dbReference>
<dbReference type="EMBL" id="AP014936">
    <property type="protein sequence ID" value="BAU48955.1"/>
    <property type="molecule type" value="Genomic_DNA"/>
</dbReference>
<dbReference type="GO" id="GO:0016020">
    <property type="term" value="C:membrane"/>
    <property type="evidence" value="ECO:0007669"/>
    <property type="project" value="UniProtKB-SubCell"/>
</dbReference>
<feature type="transmembrane region" description="Helical" evidence="10">
    <location>
        <begin position="168"/>
        <end position="188"/>
    </location>
</feature>
<proteinExistence type="inferred from homology"/>
<dbReference type="NCBIfam" id="TIGR01972">
    <property type="entry name" value="NDH_I_M"/>
    <property type="match status" value="1"/>
</dbReference>
<evidence type="ECO:0000256" key="5">
    <source>
        <dbReference type="ARBA" id="ARBA00022989"/>
    </source>
</evidence>
<dbReference type="GO" id="GO:0003954">
    <property type="term" value="F:NADH dehydrogenase activity"/>
    <property type="evidence" value="ECO:0007669"/>
    <property type="project" value="TreeGrafter"/>
</dbReference>
<feature type="transmembrane region" description="Helical" evidence="10">
    <location>
        <begin position="274"/>
        <end position="295"/>
    </location>
</feature>
<evidence type="ECO:0000256" key="10">
    <source>
        <dbReference type="SAM" id="Phobius"/>
    </source>
</evidence>
<feature type="transmembrane region" description="Helical" evidence="10">
    <location>
        <begin position="302"/>
        <end position="321"/>
    </location>
</feature>
<dbReference type="NCBIfam" id="NF004499">
    <property type="entry name" value="PRK05846.1-3"/>
    <property type="match status" value="1"/>
</dbReference>
<feature type="transmembrane region" description="Helical" evidence="10">
    <location>
        <begin position="136"/>
        <end position="156"/>
    </location>
</feature>
<feature type="transmembrane region" description="Helical" evidence="10">
    <location>
        <begin position="85"/>
        <end position="105"/>
    </location>
</feature>
<sequence>MISAYALSLAVWLPIVGGVAVLATGGDDRAPLARVIALVFAVLTFLATIPLYTGFDPHTHLMQFVEDRPWIEAFSIRYRLGIDGISLLLVLLTSFSTVLVVIAGWEVIRTRVAQYMAAFLIMEGLMIGVFAALDAILFYVFWEAMLVPMFIIIGLWGGPNRVYATIKFFLYTFLGSVLMLVALLYLYGKSGTFDILAFHGLKLGLTEQLLIFIAFFTAFAVKVPMWPVHTWLPDAHVEAPTGGSVILAAIMLKMGAYGYLRFSLPITPDASHELAWFMIALSLVAIVYIGLVALVQEDMKKLIAYSSIAHMGFVTLGFFVFNAQGIEGGIVQMISHGFVSGALFLCVGVLYDRLHSRMINDYGGVANRMPVFAAFMMLFAMANSGLPGTSGFVGEFLVILGAFQVSIWYALAAATTLVFGAAYTLWMYKRVIFGKVKNDHVAGLADASPREVVFLAALGLAVLLMGVWPQPFLEVMHASVEHLMTQVSVSKL</sequence>
<dbReference type="InterPro" id="IPR001750">
    <property type="entry name" value="ND/Mrp_TM"/>
</dbReference>
<organism evidence="12 13">
    <name type="scientific">Sulfurifustis variabilis</name>
    <dbReference type="NCBI Taxonomy" id="1675686"/>
    <lineage>
        <taxon>Bacteria</taxon>
        <taxon>Pseudomonadati</taxon>
        <taxon>Pseudomonadota</taxon>
        <taxon>Gammaproteobacteria</taxon>
        <taxon>Acidiferrobacterales</taxon>
        <taxon>Acidiferrobacteraceae</taxon>
        <taxon>Sulfurifustis</taxon>
    </lineage>
</organism>
<evidence type="ECO:0000259" key="11">
    <source>
        <dbReference type="Pfam" id="PF00361"/>
    </source>
</evidence>
<feature type="domain" description="NADH:quinone oxidoreductase/Mrp antiporter transmembrane" evidence="11">
    <location>
        <begin position="132"/>
        <end position="417"/>
    </location>
</feature>
<feature type="transmembrane region" description="Helical" evidence="10">
    <location>
        <begin position="35"/>
        <end position="55"/>
    </location>
</feature>
<accession>A0A1B4V668</accession>
<dbReference type="Proteomes" id="UP000218899">
    <property type="component" value="Chromosome"/>
</dbReference>
<evidence type="ECO:0000256" key="1">
    <source>
        <dbReference type="ARBA" id="ARBA00004127"/>
    </source>
</evidence>
<keyword evidence="12" id="KW-0830">Ubiquinone</keyword>
<comment type="subcellular location">
    <subcellularLocation>
        <location evidence="1">Endomembrane system</location>
        <topology evidence="1">Multi-pass membrane protein</topology>
    </subcellularLocation>
    <subcellularLocation>
        <location evidence="9">Membrane</location>
        <topology evidence="9">Multi-pass membrane protein</topology>
    </subcellularLocation>
</comment>
<dbReference type="GO" id="GO:0008137">
    <property type="term" value="F:NADH dehydrogenase (ubiquinone) activity"/>
    <property type="evidence" value="ECO:0007669"/>
    <property type="project" value="InterPro"/>
</dbReference>
<feature type="transmembrane region" description="Helical" evidence="10">
    <location>
        <begin position="406"/>
        <end position="428"/>
    </location>
</feature>
<feature type="transmembrane region" description="Helical" evidence="10">
    <location>
        <begin position="372"/>
        <end position="400"/>
    </location>
</feature>
<dbReference type="PANTHER" id="PTHR43507:SF1">
    <property type="entry name" value="NADH-UBIQUINONE OXIDOREDUCTASE CHAIN 4"/>
    <property type="match status" value="1"/>
</dbReference>
<evidence type="ECO:0000256" key="8">
    <source>
        <dbReference type="ARBA" id="ARBA00032798"/>
    </source>
</evidence>
<evidence type="ECO:0000256" key="3">
    <source>
        <dbReference type="ARBA" id="ARBA00019906"/>
    </source>
</evidence>
<keyword evidence="6 10" id="KW-0472">Membrane</keyword>
<dbReference type="OrthoDB" id="9768329at2"/>
<dbReference type="Pfam" id="PF00361">
    <property type="entry name" value="Proton_antipo_M"/>
    <property type="match status" value="1"/>
</dbReference>
<protein>
    <recommendedName>
        <fullName evidence="3">NADH-quinone oxidoreductase subunit M</fullName>
    </recommendedName>
    <alternativeName>
        <fullName evidence="7">NADH dehydrogenase I subunit M</fullName>
    </alternativeName>
    <alternativeName>
        <fullName evidence="8">NDH-1 subunit M</fullName>
    </alternativeName>
</protein>
<dbReference type="AlphaFoldDB" id="A0A1B4V668"/>
<dbReference type="GO" id="GO:0012505">
    <property type="term" value="C:endomembrane system"/>
    <property type="evidence" value="ECO:0007669"/>
    <property type="project" value="UniProtKB-SubCell"/>
</dbReference>
<keyword evidence="13" id="KW-1185">Reference proteome</keyword>
<reference evidence="12 13" key="1">
    <citation type="submission" date="2015-08" db="EMBL/GenBank/DDBJ databases">
        <title>Complete genome sequence of Sulfurifustis variabilis.</title>
        <authorList>
            <person name="Miura A."/>
            <person name="Kojima H."/>
            <person name="Fukui M."/>
        </authorList>
    </citation>
    <scope>NUCLEOTIDE SEQUENCE [LARGE SCALE GENOMIC DNA]</scope>
    <source>
        <strain evidence="13">skN76</strain>
    </source>
</reference>
<dbReference type="InterPro" id="IPR003918">
    <property type="entry name" value="NADH_UbQ_OxRdtase"/>
</dbReference>